<keyword evidence="10" id="KW-1185">Reference proteome</keyword>
<keyword evidence="2 6" id="KW-0812">Transmembrane</keyword>
<evidence type="ECO:0000259" key="8">
    <source>
        <dbReference type="PROSITE" id="PS51767"/>
    </source>
</evidence>
<dbReference type="InterPro" id="IPR033121">
    <property type="entry name" value="PEPTIDASE_A1"/>
</dbReference>
<accession>A0A9N9U8M8</accession>
<sequence length="607" mass="66701">MPEPWLLSQASMRGYWGILVAVALLAATLAEGASCVPKPLVMPIANVTLGPTQVRRGVSIKLGSPNQELSVIPSWQNNNTIIYGPTCLDKTITTEKCRSDKGGLYDPAKSKTAGTVKSDYKPESDDTVITPESYSLFTDNVTVTDDYFIQDFPMMRAVNDSKWGYGGYRPQHIIGMNTGSTFLEALYSAKAIASRSWGYYYGREARNDNTAGSFIVGGYDRAKTYGDGYTRNMEITDNCPSSMVVTIQNILLNLPNGTDVSIFPKTSGGQGLMACIHPEKLVLLDMPVDPYFNTWQQIMGYSLEERRSVGIDFWNELLPQKGYDGGLTFDFGSGFRVSIPNNQLVVPDRIYNDKGELWANSSINVLRINALTAATATQFPTLGRYFFQQAYIMANHETRQFTLWQLNPTSIQDLVVVNDKNKVVSQDTYCANRTVATETASPSASSPTNTNGATNEDSAGSGTNKAPLGMGAIAGIAVGGVALVVIVVAAIWGLCRRRKRAAQRLLQQKQMREPFPISDPPKEPTPKYEDLWPSQGQPHYIPQEMAAHRPASRSRFEEMAAWRKTPPPQEMAVPREARRPPAPPAELPVTPAELPAMPAELPATPRH</sequence>
<evidence type="ECO:0000256" key="1">
    <source>
        <dbReference type="ARBA" id="ARBA00004167"/>
    </source>
</evidence>
<reference evidence="9" key="1">
    <citation type="submission" date="2021-10" db="EMBL/GenBank/DDBJ databases">
        <authorList>
            <person name="Piombo E."/>
        </authorList>
    </citation>
    <scope>NUCLEOTIDE SEQUENCE</scope>
</reference>
<dbReference type="EMBL" id="CABFNO020001339">
    <property type="protein sequence ID" value="CAG9982222.1"/>
    <property type="molecule type" value="Genomic_DNA"/>
</dbReference>
<feature type="compositionally biased region" description="Low complexity" evidence="5">
    <location>
        <begin position="436"/>
        <end position="451"/>
    </location>
</feature>
<evidence type="ECO:0000256" key="4">
    <source>
        <dbReference type="ARBA" id="ARBA00023136"/>
    </source>
</evidence>
<evidence type="ECO:0000256" key="5">
    <source>
        <dbReference type="SAM" id="MobiDB-lite"/>
    </source>
</evidence>
<evidence type="ECO:0000313" key="10">
    <source>
        <dbReference type="Proteomes" id="UP000754883"/>
    </source>
</evidence>
<evidence type="ECO:0000256" key="2">
    <source>
        <dbReference type="ARBA" id="ARBA00022692"/>
    </source>
</evidence>
<feature type="region of interest" description="Disordered" evidence="5">
    <location>
        <begin position="435"/>
        <end position="461"/>
    </location>
</feature>
<proteinExistence type="predicted"/>
<dbReference type="InterPro" id="IPR051694">
    <property type="entry name" value="Immunoregulatory_rcpt-like"/>
</dbReference>
<gene>
    <name evidence="9" type="ORF">CBYS24578_00015719</name>
</gene>
<evidence type="ECO:0000313" key="9">
    <source>
        <dbReference type="EMBL" id="CAG9982222.1"/>
    </source>
</evidence>
<dbReference type="InterPro" id="IPR021109">
    <property type="entry name" value="Peptidase_aspartic_dom_sf"/>
</dbReference>
<name>A0A9N9U8M8_9HYPO</name>
<dbReference type="SUPFAM" id="SSF50630">
    <property type="entry name" value="Acid proteases"/>
    <property type="match status" value="1"/>
</dbReference>
<feature type="signal peptide" evidence="7">
    <location>
        <begin position="1"/>
        <end position="32"/>
    </location>
</feature>
<dbReference type="PROSITE" id="PS51767">
    <property type="entry name" value="PEPTIDASE_A1"/>
    <property type="match status" value="1"/>
</dbReference>
<dbReference type="AlphaFoldDB" id="A0A9N9U8M8"/>
<organism evidence="9 10">
    <name type="scientific">Clonostachys byssicola</name>
    <dbReference type="NCBI Taxonomy" id="160290"/>
    <lineage>
        <taxon>Eukaryota</taxon>
        <taxon>Fungi</taxon>
        <taxon>Dikarya</taxon>
        <taxon>Ascomycota</taxon>
        <taxon>Pezizomycotina</taxon>
        <taxon>Sordariomycetes</taxon>
        <taxon>Hypocreomycetidae</taxon>
        <taxon>Hypocreales</taxon>
        <taxon>Bionectriaceae</taxon>
        <taxon>Clonostachys</taxon>
    </lineage>
</organism>
<comment type="subcellular location">
    <subcellularLocation>
        <location evidence="1">Membrane</location>
        <topology evidence="1">Single-pass membrane protein</topology>
    </subcellularLocation>
</comment>
<comment type="caution">
    <text evidence="9">The sequence shown here is derived from an EMBL/GenBank/DDBJ whole genome shotgun (WGS) entry which is preliminary data.</text>
</comment>
<feature type="compositionally biased region" description="Polar residues" evidence="5">
    <location>
        <begin position="452"/>
        <end position="461"/>
    </location>
</feature>
<feature type="transmembrane region" description="Helical" evidence="6">
    <location>
        <begin position="468"/>
        <end position="495"/>
    </location>
</feature>
<feature type="chain" id="PRO_5040479345" description="Peptidase A1 domain-containing protein" evidence="7">
    <location>
        <begin position="33"/>
        <end position="607"/>
    </location>
</feature>
<dbReference type="GO" id="GO:0071944">
    <property type="term" value="C:cell periphery"/>
    <property type="evidence" value="ECO:0007669"/>
    <property type="project" value="UniProtKB-ARBA"/>
</dbReference>
<keyword evidence="3 6" id="KW-1133">Transmembrane helix</keyword>
<dbReference type="PANTHER" id="PTHR15549">
    <property type="entry name" value="PAIRED IMMUNOGLOBULIN-LIKE TYPE 2 RECEPTOR"/>
    <property type="match status" value="1"/>
</dbReference>
<dbReference type="Gene3D" id="2.40.70.10">
    <property type="entry name" value="Acid Proteases"/>
    <property type="match status" value="2"/>
</dbReference>
<dbReference type="Proteomes" id="UP000754883">
    <property type="component" value="Unassembled WGS sequence"/>
</dbReference>
<feature type="domain" description="Peptidase A1" evidence="8">
    <location>
        <begin position="56"/>
        <end position="404"/>
    </location>
</feature>
<evidence type="ECO:0000256" key="7">
    <source>
        <dbReference type="SAM" id="SignalP"/>
    </source>
</evidence>
<keyword evidence="4 6" id="KW-0472">Membrane</keyword>
<evidence type="ECO:0000256" key="6">
    <source>
        <dbReference type="SAM" id="Phobius"/>
    </source>
</evidence>
<feature type="compositionally biased region" description="Low complexity" evidence="5">
    <location>
        <begin position="587"/>
        <end position="607"/>
    </location>
</feature>
<evidence type="ECO:0000256" key="3">
    <source>
        <dbReference type="ARBA" id="ARBA00022989"/>
    </source>
</evidence>
<keyword evidence="7" id="KW-0732">Signal</keyword>
<dbReference type="PANTHER" id="PTHR15549:SF33">
    <property type="entry name" value="MEMBRANE PROTEIN WSC4, PUTATIVE (AFU_ORTHOLOGUE AFUA_5G09020)-RELATED"/>
    <property type="match status" value="1"/>
</dbReference>
<dbReference type="OrthoDB" id="5361565at2759"/>
<feature type="region of interest" description="Disordered" evidence="5">
    <location>
        <begin position="546"/>
        <end position="607"/>
    </location>
</feature>
<dbReference type="GO" id="GO:0016020">
    <property type="term" value="C:membrane"/>
    <property type="evidence" value="ECO:0007669"/>
    <property type="project" value="UniProtKB-SubCell"/>
</dbReference>
<protein>
    <recommendedName>
        <fullName evidence="8">Peptidase A1 domain-containing protein</fullName>
    </recommendedName>
</protein>